<proteinExistence type="predicted"/>
<dbReference type="InterPro" id="IPR044822">
    <property type="entry name" value="Myb_DNA-bind_4"/>
</dbReference>
<name>A0A9D3NKR6_9TELE</name>
<dbReference type="Gene3D" id="1.10.10.60">
    <property type="entry name" value="Homeodomain-like"/>
    <property type="match status" value="1"/>
</dbReference>
<evidence type="ECO:0000259" key="1">
    <source>
        <dbReference type="Pfam" id="PF13837"/>
    </source>
</evidence>
<dbReference type="AlphaFoldDB" id="A0A9D3NKR6"/>
<dbReference type="EMBL" id="JAHKSW010000013">
    <property type="protein sequence ID" value="KAG7324728.1"/>
    <property type="molecule type" value="Genomic_DNA"/>
</dbReference>
<protein>
    <recommendedName>
        <fullName evidence="1">Myb/SANT-like DNA-binding domain-containing protein</fullName>
    </recommendedName>
</protein>
<dbReference type="OrthoDB" id="691673at2759"/>
<keyword evidence="3" id="KW-1185">Reference proteome</keyword>
<evidence type="ECO:0000313" key="2">
    <source>
        <dbReference type="EMBL" id="KAG7324728.1"/>
    </source>
</evidence>
<sequence length="232" mass="27175">MEKWTDEDVQALLNIYAEENIQKEFESSARNAKVYQKISVRLEEMGILHSPQRCREKIKKMKQDYKKIKDHNRINGGSNRRTGKWFERLDAILGQRGLDSGCGDSGDCVSVLLEPLTDQHRRLQEEEEEEKVSFTEGPCAGKRKRDGEVLEVMRQLEEEQMEALRRDYEQRERHFQLLLQHIREEFSVRREEAARARRQQRDFQQGVLTLLTQLVHVLGGRNLPSSSSPPLD</sequence>
<dbReference type="PANTHER" id="PTHR47595">
    <property type="entry name" value="HEAT SHOCK 70 KDA PROTEIN 14"/>
    <property type="match status" value="1"/>
</dbReference>
<feature type="domain" description="Myb/SANT-like DNA-binding" evidence="1">
    <location>
        <begin position="3"/>
        <end position="92"/>
    </location>
</feature>
<accession>A0A9D3NKR6</accession>
<organism evidence="2 3">
    <name type="scientific">Hemibagrus wyckioides</name>
    <dbReference type="NCBI Taxonomy" id="337641"/>
    <lineage>
        <taxon>Eukaryota</taxon>
        <taxon>Metazoa</taxon>
        <taxon>Chordata</taxon>
        <taxon>Craniata</taxon>
        <taxon>Vertebrata</taxon>
        <taxon>Euteleostomi</taxon>
        <taxon>Actinopterygii</taxon>
        <taxon>Neopterygii</taxon>
        <taxon>Teleostei</taxon>
        <taxon>Ostariophysi</taxon>
        <taxon>Siluriformes</taxon>
        <taxon>Bagridae</taxon>
        <taxon>Hemibagrus</taxon>
    </lineage>
</organism>
<comment type="caution">
    <text evidence="2">The sequence shown here is derived from an EMBL/GenBank/DDBJ whole genome shotgun (WGS) entry which is preliminary data.</text>
</comment>
<dbReference type="Pfam" id="PF13837">
    <property type="entry name" value="Myb_DNA-bind_4"/>
    <property type="match status" value="1"/>
</dbReference>
<gene>
    <name evidence="2" type="ORF">KOW79_011044</name>
</gene>
<dbReference type="Proteomes" id="UP000824219">
    <property type="component" value="Linkage Group LG13"/>
</dbReference>
<evidence type="ECO:0000313" key="3">
    <source>
        <dbReference type="Proteomes" id="UP000824219"/>
    </source>
</evidence>
<reference evidence="2 3" key="1">
    <citation type="submission" date="2021-06" db="EMBL/GenBank/DDBJ databases">
        <title>Chromosome-level genome assembly of the red-tail catfish (Hemibagrus wyckioides).</title>
        <authorList>
            <person name="Shao F."/>
        </authorList>
    </citation>
    <scope>NUCLEOTIDE SEQUENCE [LARGE SCALE GENOMIC DNA]</scope>
    <source>
        <strain evidence="2">EC202008001</strain>
        <tissue evidence="2">Blood</tissue>
    </source>
</reference>
<dbReference type="PANTHER" id="PTHR47595:SF1">
    <property type="entry name" value="MYB_SANT-LIKE DNA-BINDING DOMAIN-CONTAINING PROTEIN"/>
    <property type="match status" value="1"/>
</dbReference>